<protein>
    <recommendedName>
        <fullName evidence="5 8">6-phosphogluconate dehydrogenase, decarboxylating</fullName>
        <ecNumber evidence="5 8">1.1.1.44</ecNumber>
    </recommendedName>
</protein>
<dbReference type="SUPFAM" id="SSF48179">
    <property type="entry name" value="6-phosphogluconate dehydrogenase C-terminal domain-like"/>
    <property type="match status" value="1"/>
</dbReference>
<dbReference type="InterPro" id="IPR008927">
    <property type="entry name" value="6-PGluconate_DH-like_C_sf"/>
</dbReference>
<dbReference type="Gene3D" id="1.20.5.320">
    <property type="entry name" value="6-Phosphogluconate Dehydrogenase, domain 3"/>
    <property type="match status" value="1"/>
</dbReference>
<feature type="domain" description="6-phosphogluconate dehydrogenase C-terminal" evidence="9">
    <location>
        <begin position="185"/>
        <end position="476"/>
    </location>
</feature>
<comment type="caution">
    <text evidence="10">The sequence shown here is derived from an EMBL/GenBank/DDBJ whole genome shotgun (WGS) entry which is preliminary data.</text>
</comment>
<dbReference type="GO" id="GO:0006098">
    <property type="term" value="P:pentose-phosphate shunt"/>
    <property type="evidence" value="ECO:0007669"/>
    <property type="project" value="UniProtKB-UniPathway"/>
</dbReference>
<evidence type="ECO:0000256" key="3">
    <source>
        <dbReference type="ARBA" id="ARBA00023002"/>
    </source>
</evidence>
<dbReference type="Gene3D" id="3.40.50.720">
    <property type="entry name" value="NAD(P)-binding Rossmann-like Domain"/>
    <property type="match status" value="1"/>
</dbReference>
<reference evidence="10 11" key="1">
    <citation type="submission" date="2015-12" db="EMBL/GenBank/DDBJ databases">
        <title>Draft Genome Sequence of Olsenella scatoligenes SK9K4T; a Producer of 3-Methylindole- (skatole) and 4-Methylphenol- (p-cresol) Isolated from Pig Feces.</title>
        <authorList>
            <person name="Li X."/>
            <person name="Borg B."/>
            <person name="Canibe N."/>
        </authorList>
    </citation>
    <scope>NUCLEOTIDE SEQUENCE [LARGE SCALE GENOMIC DNA]</scope>
    <source>
        <strain evidence="10 11">SK9K4</strain>
    </source>
</reference>
<dbReference type="InterPro" id="IPR006184">
    <property type="entry name" value="6PGdom_BS"/>
</dbReference>
<dbReference type="GO" id="GO:0050661">
    <property type="term" value="F:NADP binding"/>
    <property type="evidence" value="ECO:0007669"/>
    <property type="project" value="InterPro"/>
</dbReference>
<organism evidence="10 11">
    <name type="scientific">Tractidigestivibacter scatoligenes</name>
    <name type="common">Olsenella scatoligenes</name>
    <dbReference type="NCBI Taxonomy" id="1299998"/>
    <lineage>
        <taxon>Bacteria</taxon>
        <taxon>Bacillati</taxon>
        <taxon>Actinomycetota</taxon>
        <taxon>Coriobacteriia</taxon>
        <taxon>Coriobacteriales</taxon>
        <taxon>Atopobiaceae</taxon>
        <taxon>Tractidigestivibacter</taxon>
    </lineage>
</organism>
<dbReference type="PANTHER" id="PTHR11811">
    <property type="entry name" value="6-PHOSPHOGLUCONATE DEHYDROGENASE"/>
    <property type="match status" value="1"/>
</dbReference>
<feature type="binding site" evidence="7">
    <location>
        <position position="452"/>
    </location>
    <ligand>
        <name>substrate</name>
        <note>ligand shared between dimeric partners</note>
    </ligand>
</feature>
<feature type="binding site" description="in other chain" evidence="7">
    <location>
        <position position="267"/>
    </location>
    <ligand>
        <name>substrate</name>
        <note>ligand shared between dimeric partners</note>
    </ligand>
</feature>
<dbReference type="PROSITE" id="PS00461">
    <property type="entry name" value="6PGD"/>
    <property type="match status" value="1"/>
</dbReference>
<dbReference type="RefSeq" id="WP_059053905.1">
    <property type="nucleotide sequence ID" value="NZ_LOJF01000001.1"/>
</dbReference>
<dbReference type="GO" id="GO:0004616">
    <property type="term" value="F:phosphogluconate dehydrogenase (decarboxylating) activity"/>
    <property type="evidence" value="ECO:0007669"/>
    <property type="project" value="UniProtKB-EC"/>
</dbReference>
<evidence type="ECO:0000313" key="11">
    <source>
        <dbReference type="Proteomes" id="UP000054078"/>
    </source>
</evidence>
<dbReference type="UniPathway" id="UPA00115">
    <property type="reaction ID" value="UER00410"/>
</dbReference>
<evidence type="ECO:0000313" key="10">
    <source>
        <dbReference type="EMBL" id="KUH59519.1"/>
    </source>
</evidence>
<sequence>MGSYVGVFGMGVMGQSLALNIASKGYSVSVFNRHGEATKKFMENRVQGHEDRMKLVSDSYDLKSFCDSLETPRKIILMVKAGPVVDAVTDELLPYLESGDIVIDAGNSYYKDTKRRMDYYAEKGINFFGMGVSGGEKGALVGPSIMPSGDKNLYDTYLAKLLTDISAHTADGSPCCDYIGPEGSGQYVKMVHNGIEYGDIQNIDEAYWIMKQLLGMSNAEMADVFESWNNGRLNSFLVEITYKILREKDPETGDDLIDHILDEAAQKGTGMWTAIDGLEMHMPIPTMAEAVFARNLSAIKGQRVEASKVFSEKPAAHIEDKQAFLADLEQAVYANKIIAYAQGFQLLSAASDEHNWDLKLGDIALLWREGCIIRAGFLDRIKSAYSEGKKVVNLILTDEFREEIRAAIPAYRRVVAKAIECGLYIPTMVASLQYFDGYTSEKLEANMCQAQRDWFGAHTFHRDDRPHDESFHHTWEKLD</sequence>
<feature type="active site" description="Proton acceptor" evidence="6">
    <location>
        <position position="189"/>
    </location>
</feature>
<dbReference type="Proteomes" id="UP000054078">
    <property type="component" value="Unassembled WGS sequence"/>
</dbReference>
<keyword evidence="3 5" id="KW-0560">Oxidoreductase</keyword>
<dbReference type="SUPFAM" id="SSF51735">
    <property type="entry name" value="NAD(P)-binding Rossmann-fold domains"/>
    <property type="match status" value="1"/>
</dbReference>
<comment type="similarity">
    <text evidence="1 5 8">Belongs to the 6-phosphogluconate dehydrogenase family.</text>
</comment>
<dbReference type="AlphaFoldDB" id="A0A124EH47"/>
<feature type="active site" description="Proton donor" evidence="6">
    <location>
        <position position="196"/>
    </location>
</feature>
<evidence type="ECO:0000256" key="7">
    <source>
        <dbReference type="PIRSR" id="PIRSR000109-2"/>
    </source>
</evidence>
<feature type="binding site" description="in other chain" evidence="7">
    <location>
        <position position="294"/>
    </location>
    <ligand>
        <name>substrate</name>
        <note>ligand shared between dimeric partners</note>
    </ligand>
</feature>
<feature type="binding site" evidence="7">
    <location>
        <position position="458"/>
    </location>
    <ligand>
        <name>substrate</name>
        <note>ligand shared between dimeric partners</note>
    </ligand>
</feature>
<dbReference type="InterPro" id="IPR006114">
    <property type="entry name" value="6PGDH_C"/>
</dbReference>
<dbReference type="InterPro" id="IPR006183">
    <property type="entry name" value="Pgluconate_DH"/>
</dbReference>
<evidence type="ECO:0000259" key="9">
    <source>
        <dbReference type="SMART" id="SM01350"/>
    </source>
</evidence>
<dbReference type="EC" id="1.1.1.44" evidence="5 8"/>
<feature type="binding site" description="in other chain" evidence="7">
    <location>
        <position position="107"/>
    </location>
    <ligand>
        <name>substrate</name>
        <note>ligand shared between dimeric partners</note>
    </ligand>
</feature>
<feature type="binding site" description="in other chain" evidence="7">
    <location>
        <position position="197"/>
    </location>
    <ligand>
        <name>substrate</name>
        <note>ligand shared between dimeric partners</note>
    </ligand>
</feature>
<evidence type="ECO:0000256" key="6">
    <source>
        <dbReference type="PIRSR" id="PIRSR000109-1"/>
    </source>
</evidence>
<dbReference type="PIRSF" id="PIRSF000109">
    <property type="entry name" value="6PGD"/>
    <property type="match status" value="1"/>
</dbReference>
<dbReference type="Pfam" id="PF03446">
    <property type="entry name" value="NAD_binding_2"/>
    <property type="match status" value="1"/>
</dbReference>
<evidence type="ECO:0000256" key="1">
    <source>
        <dbReference type="ARBA" id="ARBA00008419"/>
    </source>
</evidence>
<dbReference type="InterPro" id="IPR036291">
    <property type="entry name" value="NAD(P)-bd_dom_sf"/>
</dbReference>
<comment type="subunit">
    <text evidence="2 5">Homodimer.</text>
</comment>
<dbReference type="FunFam" id="1.10.1040.10:FF:000002">
    <property type="entry name" value="6-phosphogluconate dehydrogenase, decarboxylating"/>
    <property type="match status" value="1"/>
</dbReference>
<feature type="binding site" description="in other chain" evidence="7">
    <location>
        <begin position="192"/>
        <end position="193"/>
    </location>
    <ligand>
        <name>substrate</name>
        <note>ligand shared between dimeric partners</note>
    </ligand>
</feature>
<evidence type="ECO:0000256" key="8">
    <source>
        <dbReference type="RuleBase" id="RU000485"/>
    </source>
</evidence>
<evidence type="ECO:0000256" key="5">
    <source>
        <dbReference type="PIRNR" id="PIRNR000109"/>
    </source>
</evidence>
<proteinExistence type="inferred from homology"/>
<gene>
    <name evidence="10" type="ORF">AUL39_04240</name>
</gene>
<dbReference type="NCBIfam" id="NF006765">
    <property type="entry name" value="PRK09287.1"/>
    <property type="match status" value="1"/>
</dbReference>
<dbReference type="InterPro" id="IPR006115">
    <property type="entry name" value="6PGDH_NADP-bd"/>
</dbReference>
<comment type="pathway">
    <text evidence="5 8">Carbohydrate degradation; pentose phosphate pathway; D-ribulose 5-phosphate from D-glucose 6-phosphate (oxidative stage): step 3/3.</text>
</comment>
<feature type="binding site" description="in other chain" evidence="7">
    <location>
        <begin position="133"/>
        <end position="135"/>
    </location>
    <ligand>
        <name>substrate</name>
        <note>ligand shared between dimeric partners</note>
    </ligand>
</feature>
<name>A0A124EH47_TRASO</name>
<dbReference type="STRING" id="1299998.AUL39_04240"/>
<dbReference type="EMBL" id="LOJF01000001">
    <property type="protein sequence ID" value="KUH59519.1"/>
    <property type="molecule type" value="Genomic_DNA"/>
</dbReference>
<dbReference type="NCBIfam" id="TIGR00873">
    <property type="entry name" value="gnd"/>
    <property type="match status" value="1"/>
</dbReference>
<keyword evidence="5 8" id="KW-0521">NADP</keyword>
<dbReference type="GO" id="GO:0019521">
    <property type="term" value="P:D-gluconate metabolic process"/>
    <property type="evidence" value="ECO:0007669"/>
    <property type="project" value="UniProtKB-KW"/>
</dbReference>
<accession>A0A124EH47</accession>
<dbReference type="Gene3D" id="1.10.1040.10">
    <property type="entry name" value="N-(1-d-carboxylethyl)-l-norvaline Dehydrogenase, domain 2"/>
    <property type="match status" value="1"/>
</dbReference>
<dbReference type="InterPro" id="IPR006113">
    <property type="entry name" value="6PGDH_Gnd/GntZ"/>
</dbReference>
<dbReference type="OrthoDB" id="9804542at2"/>
<evidence type="ECO:0000256" key="4">
    <source>
        <dbReference type="ARBA" id="ARBA00023064"/>
    </source>
</evidence>
<dbReference type="Pfam" id="PF00393">
    <property type="entry name" value="6PGD"/>
    <property type="match status" value="1"/>
</dbReference>
<dbReference type="PRINTS" id="PR00076">
    <property type="entry name" value="6PGDHDRGNASE"/>
</dbReference>
<evidence type="ECO:0000256" key="2">
    <source>
        <dbReference type="ARBA" id="ARBA00011738"/>
    </source>
</evidence>
<dbReference type="SMART" id="SM01350">
    <property type="entry name" value="6PGD"/>
    <property type="match status" value="1"/>
</dbReference>
<keyword evidence="4 8" id="KW-0311">Gluconate utilization</keyword>
<comment type="catalytic activity">
    <reaction evidence="5 8">
        <text>6-phospho-D-gluconate + NADP(+) = D-ribulose 5-phosphate + CO2 + NADPH</text>
        <dbReference type="Rhea" id="RHEA:10116"/>
        <dbReference type="ChEBI" id="CHEBI:16526"/>
        <dbReference type="ChEBI" id="CHEBI:57783"/>
        <dbReference type="ChEBI" id="CHEBI:58121"/>
        <dbReference type="ChEBI" id="CHEBI:58349"/>
        <dbReference type="ChEBI" id="CHEBI:58759"/>
        <dbReference type="EC" id="1.1.1.44"/>
    </reaction>
</comment>
<comment type="function">
    <text evidence="5">Catalyzes the oxidative decarboxylation of 6-phosphogluconate to ribulose 5-phosphate and CO(2), with concomitant reduction of NADP to NADPH.</text>
</comment>
<keyword evidence="5 8" id="KW-0570">Pentose shunt</keyword>
<dbReference type="InterPro" id="IPR013328">
    <property type="entry name" value="6PGD_dom2"/>
</dbReference>
<keyword evidence="11" id="KW-1185">Reference proteome</keyword>